<keyword evidence="2" id="KW-1185">Reference proteome</keyword>
<proteinExistence type="predicted"/>
<name>A0A392Q524_9FABA</name>
<evidence type="ECO:0000313" key="2">
    <source>
        <dbReference type="Proteomes" id="UP000265520"/>
    </source>
</evidence>
<accession>A0A392Q524</accession>
<feature type="non-terminal residue" evidence="1">
    <location>
        <position position="1"/>
    </location>
</feature>
<organism evidence="1 2">
    <name type="scientific">Trifolium medium</name>
    <dbReference type="NCBI Taxonomy" id="97028"/>
    <lineage>
        <taxon>Eukaryota</taxon>
        <taxon>Viridiplantae</taxon>
        <taxon>Streptophyta</taxon>
        <taxon>Embryophyta</taxon>
        <taxon>Tracheophyta</taxon>
        <taxon>Spermatophyta</taxon>
        <taxon>Magnoliopsida</taxon>
        <taxon>eudicotyledons</taxon>
        <taxon>Gunneridae</taxon>
        <taxon>Pentapetalae</taxon>
        <taxon>rosids</taxon>
        <taxon>fabids</taxon>
        <taxon>Fabales</taxon>
        <taxon>Fabaceae</taxon>
        <taxon>Papilionoideae</taxon>
        <taxon>50 kb inversion clade</taxon>
        <taxon>NPAAA clade</taxon>
        <taxon>Hologalegina</taxon>
        <taxon>IRL clade</taxon>
        <taxon>Trifolieae</taxon>
        <taxon>Trifolium</taxon>
    </lineage>
</organism>
<evidence type="ECO:0000313" key="1">
    <source>
        <dbReference type="EMBL" id="MCI19431.1"/>
    </source>
</evidence>
<comment type="caution">
    <text evidence="1">The sequence shown here is derived from an EMBL/GenBank/DDBJ whole genome shotgun (WGS) entry which is preliminary data.</text>
</comment>
<dbReference type="EMBL" id="LXQA010114768">
    <property type="protein sequence ID" value="MCI19431.1"/>
    <property type="molecule type" value="Genomic_DNA"/>
</dbReference>
<protein>
    <submittedName>
        <fullName evidence="1">Uncharacterized protein</fullName>
    </submittedName>
</protein>
<dbReference type="Proteomes" id="UP000265520">
    <property type="component" value="Unassembled WGS sequence"/>
</dbReference>
<sequence>LHHTQLDHKRSIPGKPVPDILESRAVGRINSGSIFCMSTTTKTSFTAGGCNAVDMISCKRNKESGERLTYGMLSL</sequence>
<reference evidence="1 2" key="1">
    <citation type="journal article" date="2018" name="Front. Plant Sci.">
        <title>Red Clover (Trifolium pratense) and Zigzag Clover (T. medium) - A Picture of Genomic Similarities and Differences.</title>
        <authorList>
            <person name="Dluhosova J."/>
            <person name="Istvanek J."/>
            <person name="Nedelnik J."/>
            <person name="Repkova J."/>
        </authorList>
    </citation>
    <scope>NUCLEOTIDE SEQUENCE [LARGE SCALE GENOMIC DNA]</scope>
    <source>
        <strain evidence="2">cv. 10/8</strain>
        <tissue evidence="1">Leaf</tissue>
    </source>
</reference>
<dbReference type="AlphaFoldDB" id="A0A392Q524"/>